<keyword evidence="4 7" id="KW-0812">Transmembrane</keyword>
<comment type="subcellular location">
    <subcellularLocation>
        <location evidence="1">Cell membrane</location>
        <topology evidence="1">Multi-pass membrane protein</topology>
    </subcellularLocation>
</comment>
<organism evidence="9 10">
    <name type="scientific">Peribacillus glennii</name>
    <dbReference type="NCBI Taxonomy" id="2303991"/>
    <lineage>
        <taxon>Bacteria</taxon>
        <taxon>Bacillati</taxon>
        <taxon>Bacillota</taxon>
        <taxon>Bacilli</taxon>
        <taxon>Bacillales</taxon>
        <taxon>Bacillaceae</taxon>
        <taxon>Peribacillus</taxon>
    </lineage>
</organism>
<accession>A0A372LBS5</accession>
<evidence type="ECO:0000256" key="5">
    <source>
        <dbReference type="ARBA" id="ARBA00022989"/>
    </source>
</evidence>
<feature type="transmembrane region" description="Helical" evidence="7">
    <location>
        <begin position="158"/>
        <end position="177"/>
    </location>
</feature>
<feature type="transmembrane region" description="Helical" evidence="7">
    <location>
        <begin position="296"/>
        <end position="320"/>
    </location>
</feature>
<dbReference type="GO" id="GO:0005886">
    <property type="term" value="C:plasma membrane"/>
    <property type="evidence" value="ECO:0007669"/>
    <property type="project" value="UniProtKB-SubCell"/>
</dbReference>
<dbReference type="InterPro" id="IPR020846">
    <property type="entry name" value="MFS_dom"/>
</dbReference>
<dbReference type="RefSeq" id="WP_117323059.1">
    <property type="nucleotide sequence ID" value="NZ_QVTD01000008.1"/>
</dbReference>
<evidence type="ECO:0000256" key="1">
    <source>
        <dbReference type="ARBA" id="ARBA00004651"/>
    </source>
</evidence>
<feature type="transmembrane region" description="Helical" evidence="7">
    <location>
        <begin position="332"/>
        <end position="354"/>
    </location>
</feature>
<comment type="caution">
    <text evidence="9">The sequence shown here is derived from an EMBL/GenBank/DDBJ whole genome shotgun (WGS) entry which is preliminary data.</text>
</comment>
<feature type="transmembrane region" description="Helical" evidence="7">
    <location>
        <begin position="67"/>
        <end position="87"/>
    </location>
</feature>
<dbReference type="Gene3D" id="1.20.1250.20">
    <property type="entry name" value="MFS general substrate transporter like domains"/>
    <property type="match status" value="2"/>
</dbReference>
<feature type="transmembrane region" description="Helical" evidence="7">
    <location>
        <begin position="360"/>
        <end position="380"/>
    </location>
</feature>
<evidence type="ECO:0000256" key="2">
    <source>
        <dbReference type="ARBA" id="ARBA00022448"/>
    </source>
</evidence>
<dbReference type="InterPro" id="IPR047200">
    <property type="entry name" value="MFS_YcaD-like"/>
</dbReference>
<feature type="transmembrane region" description="Helical" evidence="7">
    <location>
        <begin position="93"/>
        <end position="110"/>
    </location>
</feature>
<feature type="transmembrane region" description="Helical" evidence="7">
    <location>
        <begin position="272"/>
        <end position="290"/>
    </location>
</feature>
<feature type="transmembrane region" description="Helical" evidence="7">
    <location>
        <begin position="44"/>
        <end position="60"/>
    </location>
</feature>
<feature type="transmembrane region" description="Helical" evidence="7">
    <location>
        <begin position="7"/>
        <end position="32"/>
    </location>
</feature>
<dbReference type="AlphaFoldDB" id="A0A372LBS5"/>
<feature type="domain" description="Major facilitator superfamily (MFS) profile" evidence="8">
    <location>
        <begin position="6"/>
        <end position="384"/>
    </location>
</feature>
<dbReference type="Pfam" id="PF07690">
    <property type="entry name" value="MFS_1"/>
    <property type="match status" value="1"/>
</dbReference>
<dbReference type="Proteomes" id="UP000262939">
    <property type="component" value="Unassembled WGS sequence"/>
</dbReference>
<dbReference type="PANTHER" id="PTHR23521">
    <property type="entry name" value="TRANSPORTER MFS SUPERFAMILY"/>
    <property type="match status" value="1"/>
</dbReference>
<dbReference type="EMBL" id="QVTD01000008">
    <property type="protein sequence ID" value="RFU62932.1"/>
    <property type="molecule type" value="Genomic_DNA"/>
</dbReference>
<reference evidence="9 10" key="1">
    <citation type="submission" date="2018-08" db="EMBL/GenBank/DDBJ databases">
        <title>Bacillus chawlae sp. nov., Bacillus glennii sp. nov., and Bacillus saganii sp. nov. Isolated from the Vehicle Assembly Building at Kennedy Space Center where the Viking Spacecraft were Assembled.</title>
        <authorList>
            <person name="Seuylemezian A."/>
            <person name="Vaishampayan P."/>
        </authorList>
    </citation>
    <scope>NUCLEOTIDE SEQUENCE [LARGE SCALE GENOMIC DNA]</scope>
    <source>
        <strain evidence="9 10">V44-8</strain>
    </source>
</reference>
<dbReference type="PANTHER" id="PTHR23521:SF2">
    <property type="entry name" value="TRANSPORTER MFS SUPERFAMILY"/>
    <property type="match status" value="1"/>
</dbReference>
<keyword evidence="10" id="KW-1185">Reference proteome</keyword>
<protein>
    <submittedName>
        <fullName evidence="9">MFS transporter</fullName>
    </submittedName>
</protein>
<dbReference type="CDD" id="cd17477">
    <property type="entry name" value="MFS_YcaD_like"/>
    <property type="match status" value="1"/>
</dbReference>
<proteinExistence type="predicted"/>
<feature type="transmembrane region" description="Helical" evidence="7">
    <location>
        <begin position="240"/>
        <end position="260"/>
    </location>
</feature>
<keyword evidence="6 7" id="KW-0472">Membrane</keyword>
<feature type="transmembrane region" description="Helical" evidence="7">
    <location>
        <begin position="203"/>
        <end position="220"/>
    </location>
</feature>
<evidence type="ECO:0000256" key="6">
    <source>
        <dbReference type="ARBA" id="ARBA00023136"/>
    </source>
</evidence>
<dbReference type="SUPFAM" id="SSF103473">
    <property type="entry name" value="MFS general substrate transporter"/>
    <property type="match status" value="1"/>
</dbReference>
<keyword evidence="3" id="KW-1003">Cell membrane</keyword>
<keyword evidence="2" id="KW-0813">Transport</keyword>
<dbReference type="GO" id="GO:0022857">
    <property type="term" value="F:transmembrane transporter activity"/>
    <property type="evidence" value="ECO:0007669"/>
    <property type="project" value="InterPro"/>
</dbReference>
<evidence type="ECO:0000256" key="4">
    <source>
        <dbReference type="ARBA" id="ARBA00022692"/>
    </source>
</evidence>
<sequence>MNQKILFWVLVSIVGISGFSQGMLLPLIAIIFENDGVSSSLNGFHATGLYLGVLVASPLMEAPLRKFGYKPLILVGGLAVVVSLALFPVWKSFWFWFILRLAIGIGDHMLHFATQTWITAISPDHKRGRNISIYGLFFSIGFAVGPLMTKLVETSEALPFMLTSAISLITWFSVFLLKNERPDHDHDIETSSFFGTLKRFSKVSKYAWIAFLPPFGYGFLEASLNGNFPVHALRSGIELTMVSLIITSFSAGSLLSQIPLGMMSDTFGRRKILLFILFSGFLIFLCAGFLYGSASGLLVCFLLSGVMVGSTFSLGISYMADLVPRNLLPTGNLLCGIFFSLGSISGPFIGGFVIEYLTGGSFFFVISFMLLLIFFALALFKDQAVNLEETEAFASHKNG</sequence>
<evidence type="ECO:0000256" key="3">
    <source>
        <dbReference type="ARBA" id="ARBA00022475"/>
    </source>
</evidence>
<dbReference type="OrthoDB" id="478565at2"/>
<evidence type="ECO:0000256" key="7">
    <source>
        <dbReference type="SAM" id="Phobius"/>
    </source>
</evidence>
<keyword evidence="5 7" id="KW-1133">Transmembrane helix</keyword>
<evidence type="ECO:0000313" key="9">
    <source>
        <dbReference type="EMBL" id="RFU62932.1"/>
    </source>
</evidence>
<evidence type="ECO:0000313" key="10">
    <source>
        <dbReference type="Proteomes" id="UP000262939"/>
    </source>
</evidence>
<gene>
    <name evidence="9" type="ORF">D0466_13360</name>
</gene>
<name>A0A372LBS5_9BACI</name>
<dbReference type="InterPro" id="IPR036259">
    <property type="entry name" value="MFS_trans_sf"/>
</dbReference>
<dbReference type="PROSITE" id="PS50850">
    <property type="entry name" value="MFS"/>
    <property type="match status" value="1"/>
</dbReference>
<evidence type="ECO:0000259" key="8">
    <source>
        <dbReference type="PROSITE" id="PS50850"/>
    </source>
</evidence>
<dbReference type="InterPro" id="IPR011701">
    <property type="entry name" value="MFS"/>
</dbReference>
<feature type="transmembrane region" description="Helical" evidence="7">
    <location>
        <begin position="131"/>
        <end position="152"/>
    </location>
</feature>